<organism evidence="2 3">
    <name type="scientific">Folsomia candida</name>
    <name type="common">Springtail</name>
    <dbReference type="NCBI Taxonomy" id="158441"/>
    <lineage>
        <taxon>Eukaryota</taxon>
        <taxon>Metazoa</taxon>
        <taxon>Ecdysozoa</taxon>
        <taxon>Arthropoda</taxon>
        <taxon>Hexapoda</taxon>
        <taxon>Collembola</taxon>
        <taxon>Entomobryomorpha</taxon>
        <taxon>Isotomoidea</taxon>
        <taxon>Isotomidae</taxon>
        <taxon>Proisotominae</taxon>
        <taxon>Folsomia</taxon>
    </lineage>
</organism>
<feature type="transmembrane region" description="Helical" evidence="1">
    <location>
        <begin position="125"/>
        <end position="146"/>
    </location>
</feature>
<proteinExistence type="predicted"/>
<feature type="transmembrane region" description="Helical" evidence="1">
    <location>
        <begin position="28"/>
        <end position="53"/>
    </location>
</feature>
<name>A0A226DBW1_FOLCA</name>
<keyword evidence="1" id="KW-0812">Transmembrane</keyword>
<evidence type="ECO:0000313" key="3">
    <source>
        <dbReference type="Proteomes" id="UP000198287"/>
    </source>
</evidence>
<evidence type="ECO:0000256" key="1">
    <source>
        <dbReference type="SAM" id="Phobius"/>
    </source>
</evidence>
<dbReference type="EMBL" id="LNIX01000023">
    <property type="protein sequence ID" value="OXA43035.1"/>
    <property type="molecule type" value="Genomic_DNA"/>
</dbReference>
<dbReference type="OrthoDB" id="8297494at2759"/>
<keyword evidence="1" id="KW-0472">Membrane</keyword>
<dbReference type="Proteomes" id="UP000198287">
    <property type="component" value="Unassembled WGS sequence"/>
</dbReference>
<keyword evidence="3" id="KW-1185">Reference proteome</keyword>
<comment type="caution">
    <text evidence="2">The sequence shown here is derived from an EMBL/GenBank/DDBJ whole genome shotgun (WGS) entry which is preliminary data.</text>
</comment>
<reference evidence="2 3" key="1">
    <citation type="submission" date="2015-12" db="EMBL/GenBank/DDBJ databases">
        <title>The genome of Folsomia candida.</title>
        <authorList>
            <person name="Faddeeva A."/>
            <person name="Derks M.F."/>
            <person name="Anvar Y."/>
            <person name="Smit S."/>
            <person name="Van Straalen N."/>
            <person name="Roelofs D."/>
        </authorList>
    </citation>
    <scope>NUCLEOTIDE SEQUENCE [LARGE SCALE GENOMIC DNA]</scope>
    <source>
        <strain evidence="2 3">VU population</strain>
        <tissue evidence="2">Whole body</tissue>
    </source>
</reference>
<feature type="transmembrane region" description="Helical" evidence="1">
    <location>
        <begin position="86"/>
        <end position="105"/>
    </location>
</feature>
<keyword evidence="1" id="KW-1133">Transmembrane helix</keyword>
<evidence type="ECO:0000313" key="2">
    <source>
        <dbReference type="EMBL" id="OXA43035.1"/>
    </source>
</evidence>
<dbReference type="AlphaFoldDB" id="A0A226DBW1"/>
<protein>
    <submittedName>
        <fullName evidence="2">Uncharacterized protein</fullName>
    </submittedName>
</protein>
<gene>
    <name evidence="2" type="ORF">Fcan01_22007</name>
</gene>
<accession>A0A226DBW1</accession>
<sequence>MREDCASIKWTRFGLQHVIILFETWMNIHVYIGGTLEVVHALFVGIACLLNYFEVLGRDIGLAEGVPDLKKCTEVYRSIQIMEKLFNGYLMVGIVPTLIVLMPAAQVLTQFVSIMMHSDIPMPSFLMFPLVWLNSVMTNILVFTLAS</sequence>